<feature type="domain" description="HTH lysR-type" evidence="5">
    <location>
        <begin position="10"/>
        <end position="63"/>
    </location>
</feature>
<dbReference type="Gene3D" id="1.10.10.10">
    <property type="entry name" value="Winged helix-like DNA-binding domain superfamily/Winged helix DNA-binding domain"/>
    <property type="match status" value="1"/>
</dbReference>
<dbReference type="PANTHER" id="PTHR30537:SF74">
    <property type="entry name" value="HTH-TYPE TRANSCRIPTIONAL REGULATOR TRPI"/>
    <property type="match status" value="1"/>
</dbReference>
<dbReference type="CDD" id="cd08432">
    <property type="entry name" value="PBP2_GcdR_TrpI_HvrB_AmpR_like"/>
    <property type="match status" value="1"/>
</dbReference>
<evidence type="ECO:0000313" key="7">
    <source>
        <dbReference type="Proteomes" id="UP000051681"/>
    </source>
</evidence>
<evidence type="ECO:0000256" key="3">
    <source>
        <dbReference type="ARBA" id="ARBA00023125"/>
    </source>
</evidence>
<dbReference type="PROSITE" id="PS50931">
    <property type="entry name" value="HTH_LYSR"/>
    <property type="match status" value="1"/>
</dbReference>
<dbReference type="FunFam" id="1.10.10.10:FF:000038">
    <property type="entry name" value="Glycine cleavage system transcriptional activator"/>
    <property type="match status" value="1"/>
</dbReference>
<organism evidence="6 7">
    <name type="scientific">Thalassovita mediterranea</name>
    <dbReference type="NCBI Taxonomy" id="340021"/>
    <lineage>
        <taxon>Bacteria</taxon>
        <taxon>Pseudomonadati</taxon>
        <taxon>Pseudomonadota</taxon>
        <taxon>Alphaproteobacteria</taxon>
        <taxon>Rhodobacterales</taxon>
        <taxon>Roseobacteraceae</taxon>
        <taxon>Thalassovita</taxon>
    </lineage>
</organism>
<proteinExistence type="inferred from homology"/>
<keyword evidence="7" id="KW-1185">Reference proteome</keyword>
<evidence type="ECO:0000259" key="5">
    <source>
        <dbReference type="PROSITE" id="PS50931"/>
    </source>
</evidence>
<dbReference type="GO" id="GO:0006351">
    <property type="term" value="P:DNA-templated transcription"/>
    <property type="evidence" value="ECO:0007669"/>
    <property type="project" value="TreeGrafter"/>
</dbReference>
<dbReference type="Gene3D" id="3.40.190.10">
    <property type="entry name" value="Periplasmic binding protein-like II"/>
    <property type="match status" value="2"/>
</dbReference>
<dbReference type="PANTHER" id="PTHR30537">
    <property type="entry name" value="HTH-TYPE TRANSCRIPTIONAL REGULATOR"/>
    <property type="match status" value="1"/>
</dbReference>
<dbReference type="GO" id="GO:0003700">
    <property type="term" value="F:DNA-binding transcription factor activity"/>
    <property type="evidence" value="ECO:0007669"/>
    <property type="project" value="InterPro"/>
</dbReference>
<dbReference type="InterPro" id="IPR058163">
    <property type="entry name" value="LysR-type_TF_proteobact-type"/>
</dbReference>
<dbReference type="Proteomes" id="UP000051681">
    <property type="component" value="Unassembled WGS sequence"/>
</dbReference>
<keyword evidence="4" id="KW-0804">Transcription</keyword>
<evidence type="ECO:0000256" key="4">
    <source>
        <dbReference type="ARBA" id="ARBA00023163"/>
    </source>
</evidence>
<dbReference type="InterPro" id="IPR005119">
    <property type="entry name" value="LysR_subst-bd"/>
</dbReference>
<comment type="similarity">
    <text evidence="1">Belongs to the LysR transcriptional regulatory family.</text>
</comment>
<name>A0A0P1GSW3_9RHOB</name>
<evidence type="ECO:0000256" key="1">
    <source>
        <dbReference type="ARBA" id="ARBA00009437"/>
    </source>
</evidence>
<evidence type="ECO:0000256" key="2">
    <source>
        <dbReference type="ARBA" id="ARBA00023015"/>
    </source>
</evidence>
<evidence type="ECO:0000313" key="6">
    <source>
        <dbReference type="EMBL" id="CUH85934.1"/>
    </source>
</evidence>
<keyword evidence="3" id="KW-0238">DNA-binding</keyword>
<dbReference type="InterPro" id="IPR036388">
    <property type="entry name" value="WH-like_DNA-bd_sf"/>
</dbReference>
<gene>
    <name evidence="6" type="primary">gcvA_8</name>
    <name evidence="6" type="ORF">TM5383_03177</name>
</gene>
<dbReference type="Pfam" id="PF00126">
    <property type="entry name" value="HTH_1"/>
    <property type="match status" value="1"/>
</dbReference>
<accession>A0A0P1GSW3</accession>
<dbReference type="OrthoDB" id="9813056at2"/>
<dbReference type="GO" id="GO:0043565">
    <property type="term" value="F:sequence-specific DNA binding"/>
    <property type="evidence" value="ECO:0007669"/>
    <property type="project" value="TreeGrafter"/>
</dbReference>
<sequence>MGQRLPHLLWLRAFEAAARHLSFTQAASELNLTQAAISKQVKLLEHHLGEPLFERRARSLVLTKTGAAYLPKVRDGFARIMAGTEEVFGGRLTDALTLRAPVGFAATWLMPHLNAFTDAYPDRPVHLISSVWDDSSNAARVDMEIRYGRGIWPGHTADRLTWEVFEPLCAPSLLASDTPLADAKDLTDHRLLHVLGYEEGWSTWCQHLGVEEVNPGLGMQFDNSLTAFEFAANGGGVVLGRSSMSSPILAAGRLVRAFEGRADLPPVPLKEAFYLTAPSGRKSHPTGALLRDYLLARVVPRPSGIQFPFSS</sequence>
<dbReference type="Pfam" id="PF03466">
    <property type="entry name" value="LysR_substrate"/>
    <property type="match status" value="1"/>
</dbReference>
<dbReference type="InterPro" id="IPR000847">
    <property type="entry name" value="LysR_HTH_N"/>
</dbReference>
<dbReference type="STRING" id="340021.TM5383_03177"/>
<dbReference type="PRINTS" id="PR00039">
    <property type="entry name" value="HTHLYSR"/>
</dbReference>
<keyword evidence="2" id="KW-0805">Transcription regulation</keyword>
<dbReference type="SUPFAM" id="SSF46785">
    <property type="entry name" value="Winged helix' DNA-binding domain"/>
    <property type="match status" value="1"/>
</dbReference>
<dbReference type="SUPFAM" id="SSF53850">
    <property type="entry name" value="Periplasmic binding protein-like II"/>
    <property type="match status" value="1"/>
</dbReference>
<dbReference type="AlphaFoldDB" id="A0A0P1GSW3"/>
<dbReference type="RefSeq" id="WP_058319983.1">
    <property type="nucleotide sequence ID" value="NZ_CYSF01000018.1"/>
</dbReference>
<dbReference type="InterPro" id="IPR036390">
    <property type="entry name" value="WH_DNA-bd_sf"/>
</dbReference>
<reference evidence="6 7" key="1">
    <citation type="submission" date="2015-09" db="EMBL/GenBank/DDBJ databases">
        <authorList>
            <consortium name="Swine Surveillance"/>
        </authorList>
    </citation>
    <scope>NUCLEOTIDE SEQUENCE [LARGE SCALE GENOMIC DNA]</scope>
    <source>
        <strain evidence="6 7">CECT 8383</strain>
    </source>
</reference>
<protein>
    <submittedName>
        <fullName evidence="6">Gcv operon activator</fullName>
    </submittedName>
</protein>
<dbReference type="EMBL" id="CYSF01000018">
    <property type="protein sequence ID" value="CUH85934.1"/>
    <property type="molecule type" value="Genomic_DNA"/>
</dbReference>